<proteinExistence type="predicted"/>
<keyword evidence="3" id="KW-1185">Reference proteome</keyword>
<evidence type="ECO:0000313" key="2">
    <source>
        <dbReference type="EMBL" id="MBB6081188.1"/>
    </source>
</evidence>
<accession>A0A7W9TI61</accession>
<organism evidence="2 3">
    <name type="scientific">Streptomyces paradoxus</name>
    <dbReference type="NCBI Taxonomy" id="66375"/>
    <lineage>
        <taxon>Bacteria</taxon>
        <taxon>Bacillati</taxon>
        <taxon>Actinomycetota</taxon>
        <taxon>Actinomycetes</taxon>
        <taxon>Kitasatosporales</taxon>
        <taxon>Streptomycetaceae</taxon>
        <taxon>Streptomyces</taxon>
    </lineage>
</organism>
<gene>
    <name evidence="2" type="ORF">HNR57_007139</name>
</gene>
<sequence length="46" mass="5181">MVVERRGELTRSRTRGCRARHGGMLREPLSIRRVSISASLATERAT</sequence>
<dbReference type="AlphaFoldDB" id="A0A7W9TI61"/>
<reference evidence="2 3" key="1">
    <citation type="submission" date="2020-08" db="EMBL/GenBank/DDBJ databases">
        <title>Genomic Encyclopedia of Type Strains, Phase IV (KMG-IV): sequencing the most valuable type-strain genomes for metagenomic binning, comparative biology and taxonomic classification.</title>
        <authorList>
            <person name="Goeker M."/>
        </authorList>
    </citation>
    <scope>NUCLEOTIDE SEQUENCE [LARGE SCALE GENOMIC DNA]</scope>
    <source>
        <strain evidence="2 3">DSM 43350</strain>
    </source>
</reference>
<evidence type="ECO:0000256" key="1">
    <source>
        <dbReference type="SAM" id="MobiDB-lite"/>
    </source>
</evidence>
<protein>
    <submittedName>
        <fullName evidence="2">Uncharacterized protein</fullName>
    </submittedName>
</protein>
<dbReference type="Proteomes" id="UP000591537">
    <property type="component" value="Unassembled WGS sequence"/>
</dbReference>
<name>A0A7W9TI61_9ACTN</name>
<feature type="compositionally biased region" description="Basic and acidic residues" evidence="1">
    <location>
        <begin position="1"/>
        <end position="11"/>
    </location>
</feature>
<feature type="region of interest" description="Disordered" evidence="1">
    <location>
        <begin position="1"/>
        <end position="23"/>
    </location>
</feature>
<feature type="compositionally biased region" description="Basic residues" evidence="1">
    <location>
        <begin position="12"/>
        <end position="23"/>
    </location>
</feature>
<evidence type="ECO:0000313" key="3">
    <source>
        <dbReference type="Proteomes" id="UP000591537"/>
    </source>
</evidence>
<comment type="caution">
    <text evidence="2">The sequence shown here is derived from an EMBL/GenBank/DDBJ whole genome shotgun (WGS) entry which is preliminary data.</text>
</comment>
<dbReference type="EMBL" id="JACHGV010000016">
    <property type="protein sequence ID" value="MBB6081188.1"/>
    <property type="molecule type" value="Genomic_DNA"/>
</dbReference>